<sequence length="212" mass="24047">MVSLSYCKAAQDSMQFVAREFLALLELYHDVESSILDAVIALAKCKRSPNGTESVRIAFKRSRRVKSITNIILECDPELRNSLVNMDRVFVGWEAIPCGKNGHKSEECIASILRCATCYRFERNKPQTHRTASREYPAQKYAEERKYSDQIDVHLDHLKRVPNVLHVSKGLIVVDCNAHSPLWLDVLLIRSLKLSSVECGQYLDGGPRENIA</sequence>
<evidence type="ECO:0000313" key="2">
    <source>
        <dbReference type="Proteomes" id="UP000299102"/>
    </source>
</evidence>
<accession>A0A4C1UMD3</accession>
<dbReference type="OrthoDB" id="7449244at2759"/>
<comment type="caution">
    <text evidence="1">The sequence shown here is derived from an EMBL/GenBank/DDBJ whole genome shotgun (WGS) entry which is preliminary data.</text>
</comment>
<organism evidence="1 2">
    <name type="scientific">Eumeta variegata</name>
    <name type="common">Bagworm moth</name>
    <name type="synonym">Eumeta japonica</name>
    <dbReference type="NCBI Taxonomy" id="151549"/>
    <lineage>
        <taxon>Eukaryota</taxon>
        <taxon>Metazoa</taxon>
        <taxon>Ecdysozoa</taxon>
        <taxon>Arthropoda</taxon>
        <taxon>Hexapoda</taxon>
        <taxon>Insecta</taxon>
        <taxon>Pterygota</taxon>
        <taxon>Neoptera</taxon>
        <taxon>Endopterygota</taxon>
        <taxon>Lepidoptera</taxon>
        <taxon>Glossata</taxon>
        <taxon>Ditrysia</taxon>
        <taxon>Tineoidea</taxon>
        <taxon>Psychidae</taxon>
        <taxon>Oiketicinae</taxon>
        <taxon>Eumeta</taxon>
    </lineage>
</organism>
<dbReference type="AlphaFoldDB" id="A0A4C1UMD3"/>
<dbReference type="Proteomes" id="UP000299102">
    <property type="component" value="Unassembled WGS sequence"/>
</dbReference>
<name>A0A4C1UMD3_EUMVA</name>
<dbReference type="EMBL" id="BGZK01000194">
    <property type="protein sequence ID" value="GBP27479.1"/>
    <property type="molecule type" value="Genomic_DNA"/>
</dbReference>
<protein>
    <submittedName>
        <fullName evidence="1">Uncharacterized protein</fullName>
    </submittedName>
</protein>
<evidence type="ECO:0000313" key="1">
    <source>
        <dbReference type="EMBL" id="GBP27479.1"/>
    </source>
</evidence>
<reference evidence="1 2" key="1">
    <citation type="journal article" date="2019" name="Commun. Biol.">
        <title>The bagworm genome reveals a unique fibroin gene that provides high tensile strength.</title>
        <authorList>
            <person name="Kono N."/>
            <person name="Nakamura H."/>
            <person name="Ohtoshi R."/>
            <person name="Tomita M."/>
            <person name="Numata K."/>
            <person name="Arakawa K."/>
        </authorList>
    </citation>
    <scope>NUCLEOTIDE SEQUENCE [LARGE SCALE GENOMIC DNA]</scope>
</reference>
<gene>
    <name evidence="1" type="ORF">EVAR_14300_1</name>
</gene>
<keyword evidence="2" id="KW-1185">Reference proteome</keyword>
<proteinExistence type="predicted"/>